<dbReference type="GO" id="GO:0000287">
    <property type="term" value="F:magnesium ion binding"/>
    <property type="evidence" value="ECO:0007669"/>
    <property type="project" value="TreeGrafter"/>
</dbReference>
<name>A0A3N2C6K8_9MICO</name>
<protein>
    <submittedName>
        <fullName evidence="1">Cof subfamily protein (Haloacid dehalogenase superfamily)/HAD superfamily hydrolase (TIGR01484 family)</fullName>
    </submittedName>
</protein>
<dbReference type="SUPFAM" id="SSF56784">
    <property type="entry name" value="HAD-like"/>
    <property type="match status" value="1"/>
</dbReference>
<organism evidence="1 2">
    <name type="scientific">Plantibacter flavus</name>
    <dbReference type="NCBI Taxonomy" id="150123"/>
    <lineage>
        <taxon>Bacteria</taxon>
        <taxon>Bacillati</taxon>
        <taxon>Actinomycetota</taxon>
        <taxon>Actinomycetes</taxon>
        <taxon>Micrococcales</taxon>
        <taxon>Microbacteriaceae</taxon>
        <taxon>Plantibacter</taxon>
    </lineage>
</organism>
<dbReference type="Gene3D" id="3.30.1240.10">
    <property type="match status" value="1"/>
</dbReference>
<dbReference type="EMBL" id="RKHL01000001">
    <property type="protein sequence ID" value="ROR83141.1"/>
    <property type="molecule type" value="Genomic_DNA"/>
</dbReference>
<dbReference type="InterPro" id="IPR036412">
    <property type="entry name" value="HAD-like_sf"/>
</dbReference>
<dbReference type="RefSeq" id="WP_085513679.1">
    <property type="nucleotide sequence ID" value="NZ_FXAP01000006.1"/>
</dbReference>
<evidence type="ECO:0000313" key="1">
    <source>
        <dbReference type="EMBL" id="ROR83141.1"/>
    </source>
</evidence>
<dbReference type="GO" id="GO:0016791">
    <property type="term" value="F:phosphatase activity"/>
    <property type="evidence" value="ECO:0007669"/>
    <property type="project" value="TreeGrafter"/>
</dbReference>
<dbReference type="InterPro" id="IPR023214">
    <property type="entry name" value="HAD_sf"/>
</dbReference>
<evidence type="ECO:0000313" key="2">
    <source>
        <dbReference type="Proteomes" id="UP000266915"/>
    </source>
</evidence>
<sequence>MTDETTTTATPLLIALDIDGTVLHEDGSLSLSVADEVRRVVSLGHIVTLATGRSWESTRPVLEELELTPQYVVCANGALIMKRDESKPDSYERFFMETFDPTEVLGLIQPHLSEGSYMVEYPDGFRKYTVGMEDWNLENAIEVPFEELVTSPVTRVVVVSPSHDEEEFLRIVDRIGLSQVSYAIGWTAWLDIAPKGVNKATALERVREWLGLERSQMVAVGDGRNDVDMLGWAAAGGRGVAMGQAPEEVLAVASEVTGTVTDDGLSQLLRSISG</sequence>
<dbReference type="Pfam" id="PF08282">
    <property type="entry name" value="Hydrolase_3"/>
    <property type="match status" value="1"/>
</dbReference>
<keyword evidence="1" id="KW-0378">Hydrolase</keyword>
<keyword evidence="2" id="KW-1185">Reference proteome</keyword>
<dbReference type="PANTHER" id="PTHR10000">
    <property type="entry name" value="PHOSPHOSERINE PHOSPHATASE"/>
    <property type="match status" value="1"/>
</dbReference>
<dbReference type="InterPro" id="IPR006379">
    <property type="entry name" value="HAD-SF_hydro_IIB"/>
</dbReference>
<accession>A0A3N2C6K8</accession>
<dbReference type="GO" id="GO:0005829">
    <property type="term" value="C:cytosol"/>
    <property type="evidence" value="ECO:0007669"/>
    <property type="project" value="TreeGrafter"/>
</dbReference>
<comment type="caution">
    <text evidence="1">The sequence shown here is derived from an EMBL/GenBank/DDBJ whole genome shotgun (WGS) entry which is preliminary data.</text>
</comment>
<dbReference type="Gene3D" id="3.40.50.1000">
    <property type="entry name" value="HAD superfamily/HAD-like"/>
    <property type="match status" value="1"/>
</dbReference>
<proteinExistence type="predicted"/>
<dbReference type="AlphaFoldDB" id="A0A3N2C6K8"/>
<reference evidence="1 2" key="1">
    <citation type="submission" date="2018-11" db="EMBL/GenBank/DDBJ databases">
        <title>Sequencing the genomes of 1000 actinobacteria strains.</title>
        <authorList>
            <person name="Klenk H.-P."/>
        </authorList>
    </citation>
    <scope>NUCLEOTIDE SEQUENCE [LARGE SCALE GENOMIC DNA]</scope>
    <source>
        <strain evidence="1 2">DSM 14012</strain>
    </source>
</reference>
<dbReference type="NCBIfam" id="TIGR01484">
    <property type="entry name" value="HAD-SF-IIB"/>
    <property type="match status" value="1"/>
</dbReference>
<dbReference type="Proteomes" id="UP000266915">
    <property type="component" value="Unassembled WGS sequence"/>
</dbReference>
<dbReference type="PANTHER" id="PTHR10000:SF8">
    <property type="entry name" value="HAD SUPERFAMILY HYDROLASE-LIKE, TYPE 3"/>
    <property type="match status" value="1"/>
</dbReference>
<gene>
    <name evidence="1" type="ORF">EDD42_3247</name>
</gene>